<dbReference type="PANTHER" id="PTHR30636:SF3">
    <property type="entry name" value="UPF0701 PROTEIN YICC"/>
    <property type="match status" value="1"/>
</dbReference>
<dbReference type="PANTHER" id="PTHR30636">
    <property type="entry name" value="UPF0701 PROTEIN YICC"/>
    <property type="match status" value="1"/>
</dbReference>
<evidence type="ECO:0000256" key="1">
    <source>
        <dbReference type="ARBA" id="ARBA00001968"/>
    </source>
</evidence>
<dbReference type="GO" id="GO:0004521">
    <property type="term" value="F:RNA endonuclease activity"/>
    <property type="evidence" value="ECO:0007669"/>
    <property type="project" value="InterPro"/>
</dbReference>
<dbReference type="Pfam" id="PF08340">
    <property type="entry name" value="YicC-like_C"/>
    <property type="match status" value="1"/>
</dbReference>
<proteinExistence type="inferred from homology"/>
<dbReference type="Proteomes" id="UP000824025">
    <property type="component" value="Unassembled WGS sequence"/>
</dbReference>
<dbReference type="Pfam" id="PF03755">
    <property type="entry name" value="YicC-like_N"/>
    <property type="match status" value="1"/>
</dbReference>
<dbReference type="NCBIfam" id="TIGR00255">
    <property type="entry name" value="YicC/YloC family endoribonuclease"/>
    <property type="match status" value="1"/>
</dbReference>
<keyword evidence="4" id="KW-0378">Hydrolase</keyword>
<protein>
    <submittedName>
        <fullName evidence="8">YicC family protein</fullName>
    </submittedName>
</protein>
<dbReference type="AlphaFoldDB" id="A0A9D2IHW3"/>
<dbReference type="InterPro" id="IPR013527">
    <property type="entry name" value="YicC-like_N"/>
</dbReference>
<feature type="domain" description="Endoribonuclease YicC-like C-terminal" evidence="7">
    <location>
        <begin position="173"/>
        <end position="291"/>
    </location>
</feature>
<organism evidence="8 9">
    <name type="scientific">Candidatus Borkfalkia avicola</name>
    <dbReference type="NCBI Taxonomy" id="2838503"/>
    <lineage>
        <taxon>Bacteria</taxon>
        <taxon>Bacillati</taxon>
        <taxon>Bacillota</taxon>
        <taxon>Clostridia</taxon>
        <taxon>Christensenellales</taxon>
        <taxon>Christensenellaceae</taxon>
        <taxon>Candidatus Borkfalkia</taxon>
    </lineage>
</organism>
<keyword evidence="3" id="KW-0255">Endonuclease</keyword>
<evidence type="ECO:0000256" key="3">
    <source>
        <dbReference type="ARBA" id="ARBA00022759"/>
    </source>
</evidence>
<evidence type="ECO:0000259" key="7">
    <source>
        <dbReference type="Pfam" id="PF08340"/>
    </source>
</evidence>
<keyword evidence="2" id="KW-0540">Nuclease</keyword>
<accession>A0A9D2IHW3</accession>
<evidence type="ECO:0000256" key="4">
    <source>
        <dbReference type="ARBA" id="ARBA00022801"/>
    </source>
</evidence>
<dbReference type="InterPro" id="IPR005229">
    <property type="entry name" value="YicC/YloC-like"/>
</dbReference>
<sequence>MFSMTGYGKGEYKEGGIELTVEIKTVNNRYLDVSVKAPRIFTACEEAIRAKVRGSMTRGHADVYVNLTDRRERAKTLYVDEEAARSWYGAAQKLKAVFPAIPDDFTLTALLKCTDVARPEEAQAADDELFSALNAALSAALEKLNGMRAEEGKKLAADMLSRMDTVEKLVADISERAPLVAQNYRARLSERMKEALSGVDYDESRLLTEVAVFVDKSNIDEELTRLKSHISQFRAICAEERVGRKLDFLVQEFNREANTVCSKSNDLSVTNSGLALKNEIEKIREQVQNIE</sequence>
<evidence type="ECO:0000256" key="2">
    <source>
        <dbReference type="ARBA" id="ARBA00022722"/>
    </source>
</evidence>
<dbReference type="InterPro" id="IPR013551">
    <property type="entry name" value="YicC-like_C"/>
</dbReference>
<dbReference type="EMBL" id="DXCF01000005">
    <property type="protein sequence ID" value="HIZ09161.1"/>
    <property type="molecule type" value="Genomic_DNA"/>
</dbReference>
<evidence type="ECO:0000313" key="9">
    <source>
        <dbReference type="Proteomes" id="UP000824025"/>
    </source>
</evidence>
<feature type="domain" description="Endoribonuclease YicC-like N-terminal" evidence="6">
    <location>
        <begin position="2"/>
        <end position="156"/>
    </location>
</feature>
<gene>
    <name evidence="8" type="ORF">H9726_01610</name>
</gene>
<comment type="caution">
    <text evidence="8">The sequence shown here is derived from an EMBL/GenBank/DDBJ whole genome shotgun (WGS) entry which is preliminary data.</text>
</comment>
<name>A0A9D2IHW3_9FIRM</name>
<reference evidence="8" key="2">
    <citation type="submission" date="2021-04" db="EMBL/GenBank/DDBJ databases">
        <authorList>
            <person name="Gilroy R."/>
        </authorList>
    </citation>
    <scope>NUCLEOTIDE SEQUENCE</scope>
    <source>
        <strain evidence="8">CHK192-19661</strain>
    </source>
</reference>
<comment type="similarity">
    <text evidence="5">Belongs to the YicC/YloC family.</text>
</comment>
<evidence type="ECO:0000259" key="6">
    <source>
        <dbReference type="Pfam" id="PF03755"/>
    </source>
</evidence>
<comment type="cofactor">
    <cofactor evidence="1">
        <name>a divalent metal cation</name>
        <dbReference type="ChEBI" id="CHEBI:60240"/>
    </cofactor>
</comment>
<dbReference type="GO" id="GO:0016787">
    <property type="term" value="F:hydrolase activity"/>
    <property type="evidence" value="ECO:0007669"/>
    <property type="project" value="UniProtKB-KW"/>
</dbReference>
<evidence type="ECO:0000256" key="5">
    <source>
        <dbReference type="ARBA" id="ARBA00035648"/>
    </source>
</evidence>
<reference evidence="8" key="1">
    <citation type="journal article" date="2021" name="PeerJ">
        <title>Extensive microbial diversity within the chicken gut microbiome revealed by metagenomics and culture.</title>
        <authorList>
            <person name="Gilroy R."/>
            <person name="Ravi A."/>
            <person name="Getino M."/>
            <person name="Pursley I."/>
            <person name="Horton D.L."/>
            <person name="Alikhan N.F."/>
            <person name="Baker D."/>
            <person name="Gharbi K."/>
            <person name="Hall N."/>
            <person name="Watson M."/>
            <person name="Adriaenssens E.M."/>
            <person name="Foster-Nyarko E."/>
            <person name="Jarju S."/>
            <person name="Secka A."/>
            <person name="Antonio M."/>
            <person name="Oren A."/>
            <person name="Chaudhuri R.R."/>
            <person name="La Ragione R."/>
            <person name="Hildebrand F."/>
            <person name="Pallen M.J."/>
        </authorList>
    </citation>
    <scope>NUCLEOTIDE SEQUENCE</scope>
    <source>
        <strain evidence="8">CHK192-19661</strain>
    </source>
</reference>
<evidence type="ECO:0000313" key="8">
    <source>
        <dbReference type="EMBL" id="HIZ09161.1"/>
    </source>
</evidence>